<evidence type="ECO:0000259" key="5">
    <source>
        <dbReference type="PROSITE" id="PS50931"/>
    </source>
</evidence>
<dbReference type="RefSeq" id="WP_093346347.1">
    <property type="nucleotide sequence ID" value="NZ_FNVB01000002.1"/>
</dbReference>
<dbReference type="AlphaFoldDB" id="A0A1H5T512"/>
<dbReference type="CDD" id="cd05466">
    <property type="entry name" value="PBP2_LTTR_substrate"/>
    <property type="match status" value="1"/>
</dbReference>
<evidence type="ECO:0000313" key="9">
    <source>
        <dbReference type="Proteomes" id="UP000236729"/>
    </source>
</evidence>
<sequence length="305" mass="32025">MDVRQLEYFLAIVDHGGFGKAAQALHVAQPSLSQAIAGLERELGVQLFHRIGRGAVLSNAGTELIGPARQVIRDLRTARSTMDWVKGARRGQVELVTMPSPGIEPLGTLTRLFAQQHPGVTVGADAAFTPEEVVRKVEQGASELGLVGTPGPLQAPGLDVLPLEAQDFVLVGAPDADFPSGDPVLRSALTGARLIVSPPGSLMRQIVDEVLAAGADLQIVAEVAHRTSILPLVMHGVGLAVLPSAWAPLARRAGARVARIDPPAQLHVALLSRSAPLTPAARAFLAVARSYRPADHLAAERDQPG</sequence>
<evidence type="ECO:0000313" key="7">
    <source>
        <dbReference type="EMBL" id="SFC50988.1"/>
    </source>
</evidence>
<dbReference type="EMBL" id="FNVB01000002">
    <property type="protein sequence ID" value="SEF57107.1"/>
    <property type="molecule type" value="Genomic_DNA"/>
</dbReference>
<keyword evidence="3 6" id="KW-0238">DNA-binding</keyword>
<dbReference type="Proteomes" id="UP000199690">
    <property type="component" value="Unassembled WGS sequence"/>
</dbReference>
<dbReference type="EMBL" id="FOME01000001">
    <property type="protein sequence ID" value="SFC50988.1"/>
    <property type="molecule type" value="Genomic_DNA"/>
</dbReference>
<dbReference type="InterPro" id="IPR005119">
    <property type="entry name" value="LysR_subst-bd"/>
</dbReference>
<dbReference type="SUPFAM" id="SSF46785">
    <property type="entry name" value="Winged helix' DNA-binding domain"/>
    <property type="match status" value="1"/>
</dbReference>
<comment type="similarity">
    <text evidence="1">Belongs to the LysR transcriptional regulatory family.</text>
</comment>
<keyword evidence="4" id="KW-0804">Transcription</keyword>
<evidence type="ECO:0000313" key="6">
    <source>
        <dbReference type="EMBL" id="SEF57107.1"/>
    </source>
</evidence>
<reference evidence="6" key="1">
    <citation type="submission" date="2016-10" db="EMBL/GenBank/DDBJ databases">
        <authorList>
            <person name="de Groot N.N."/>
        </authorList>
    </citation>
    <scope>NUCLEOTIDE SEQUENCE [LARGE SCALE GENOMIC DNA]</scope>
    <source>
        <strain evidence="6">ATCC 20501</strain>
    </source>
</reference>
<proteinExistence type="inferred from homology"/>
<evidence type="ECO:0000313" key="8">
    <source>
        <dbReference type="Proteomes" id="UP000199690"/>
    </source>
</evidence>
<dbReference type="GO" id="GO:0003700">
    <property type="term" value="F:DNA-binding transcription factor activity"/>
    <property type="evidence" value="ECO:0007669"/>
    <property type="project" value="InterPro"/>
</dbReference>
<dbReference type="SMR" id="A0A1H5T512"/>
<dbReference type="Gene3D" id="1.10.10.10">
    <property type="entry name" value="Winged helix-like DNA-binding domain superfamily/Winged helix DNA-binding domain"/>
    <property type="match status" value="1"/>
</dbReference>
<accession>A0A1I1JWY1</accession>
<keyword evidence="8" id="KW-1185">Reference proteome</keyword>
<dbReference type="PANTHER" id="PTHR30419">
    <property type="entry name" value="HTH-TYPE TRANSCRIPTIONAL REGULATOR YBHD"/>
    <property type="match status" value="1"/>
</dbReference>
<evidence type="ECO:0000256" key="4">
    <source>
        <dbReference type="ARBA" id="ARBA00023163"/>
    </source>
</evidence>
<dbReference type="SUPFAM" id="SSF53850">
    <property type="entry name" value="Periplasmic binding protein-like II"/>
    <property type="match status" value="1"/>
</dbReference>
<evidence type="ECO:0000256" key="3">
    <source>
        <dbReference type="ARBA" id="ARBA00023125"/>
    </source>
</evidence>
<gene>
    <name evidence="6" type="ORF">SAMN02982929_00108</name>
    <name evidence="7" type="ORF">SAMN05216506_101924</name>
</gene>
<protein>
    <submittedName>
        <fullName evidence="6">DNA-binding transcriptional regulator, LysR family</fullName>
    </submittedName>
</protein>
<dbReference type="PRINTS" id="PR00039">
    <property type="entry name" value="HTHLYSR"/>
</dbReference>
<dbReference type="GO" id="GO:0003677">
    <property type="term" value="F:DNA binding"/>
    <property type="evidence" value="ECO:0007669"/>
    <property type="project" value="UniProtKB-KW"/>
</dbReference>
<dbReference type="Gene3D" id="3.40.190.290">
    <property type="match status" value="1"/>
</dbReference>
<dbReference type="PROSITE" id="PS50931">
    <property type="entry name" value="HTH_LYSR"/>
    <property type="match status" value="1"/>
</dbReference>
<dbReference type="InterPro" id="IPR000847">
    <property type="entry name" value="LysR_HTH_N"/>
</dbReference>
<dbReference type="Pfam" id="PF03466">
    <property type="entry name" value="LysR_substrate"/>
    <property type="match status" value="1"/>
</dbReference>
<dbReference type="InterPro" id="IPR036388">
    <property type="entry name" value="WH-like_DNA-bd_sf"/>
</dbReference>
<evidence type="ECO:0000256" key="1">
    <source>
        <dbReference type="ARBA" id="ARBA00009437"/>
    </source>
</evidence>
<dbReference type="InterPro" id="IPR036390">
    <property type="entry name" value="WH_DNA-bd_sf"/>
</dbReference>
<reference evidence="8 9" key="2">
    <citation type="submission" date="2016-10" db="EMBL/GenBank/DDBJ databases">
        <authorList>
            <person name="Varghese N."/>
            <person name="Submissions S."/>
        </authorList>
    </citation>
    <scope>NUCLEOTIDE SEQUENCE [LARGE SCALE GENOMIC DNA]</scope>
    <source>
        <strain evidence="9">ATCC 20501</strain>
        <strain evidence="7 8">CGMCC 4.3529</strain>
    </source>
</reference>
<accession>A0A1H5T512</accession>
<evidence type="ECO:0000256" key="2">
    <source>
        <dbReference type="ARBA" id="ARBA00023015"/>
    </source>
</evidence>
<dbReference type="FunFam" id="1.10.10.10:FF:000001">
    <property type="entry name" value="LysR family transcriptional regulator"/>
    <property type="match status" value="1"/>
</dbReference>
<dbReference type="GO" id="GO:0005829">
    <property type="term" value="C:cytosol"/>
    <property type="evidence" value="ECO:0007669"/>
    <property type="project" value="TreeGrafter"/>
</dbReference>
<dbReference type="Pfam" id="PF00126">
    <property type="entry name" value="HTH_1"/>
    <property type="match status" value="1"/>
</dbReference>
<feature type="domain" description="HTH lysR-type" evidence="5">
    <location>
        <begin position="1"/>
        <end position="58"/>
    </location>
</feature>
<name>A0A1H5T512_9PSEU</name>
<organism evidence="6 9">
    <name type="scientific">Saccharopolyspora kobensis</name>
    <dbReference type="NCBI Taxonomy" id="146035"/>
    <lineage>
        <taxon>Bacteria</taxon>
        <taxon>Bacillati</taxon>
        <taxon>Actinomycetota</taxon>
        <taxon>Actinomycetes</taxon>
        <taxon>Pseudonocardiales</taxon>
        <taxon>Pseudonocardiaceae</taxon>
        <taxon>Saccharopolyspora</taxon>
    </lineage>
</organism>
<dbReference type="InterPro" id="IPR050950">
    <property type="entry name" value="HTH-type_LysR_regulators"/>
</dbReference>
<keyword evidence="2" id="KW-0805">Transcription regulation</keyword>
<dbReference type="Proteomes" id="UP000236729">
    <property type="component" value="Unassembled WGS sequence"/>
</dbReference>